<evidence type="ECO:0000313" key="3">
    <source>
        <dbReference type="Proteomes" id="UP001551675"/>
    </source>
</evidence>
<gene>
    <name evidence="2" type="ORF">AB0I59_00575</name>
</gene>
<dbReference type="Proteomes" id="UP001551675">
    <property type="component" value="Unassembled WGS sequence"/>
</dbReference>
<dbReference type="PRINTS" id="PR00364">
    <property type="entry name" value="DISEASERSIST"/>
</dbReference>
<proteinExistence type="predicted"/>
<evidence type="ECO:0000256" key="1">
    <source>
        <dbReference type="SAM" id="MobiDB-lite"/>
    </source>
</evidence>
<comment type="caution">
    <text evidence="2">The sequence shown here is derived from an EMBL/GenBank/DDBJ whole genome shotgun (WGS) entry which is preliminary data.</text>
</comment>
<keyword evidence="3" id="KW-1185">Reference proteome</keyword>
<sequence length="371" mass="40948">MTDVLGRRGNLPAETSTFMGRAEDLAEVGRLLREESLVTLTGVAGVGKTRLALKVAGERSDGAWLADLSAERNGALLAHTIGAAIGLKEQAARPQEDVLAEHLSGRRMLLILDTCEHLIGPCRALVGQILRAAPDVRVLATSREPLGLPGERVHTVRPLPVTEEDCDAVRLFRERARAVRPGFECSDAVVRLCGRLDGVPLALELAARRLRALTAGELLDRIDDRFSLLAGGGRTARHRTLRTAVGWSHELCTPEERLLWARLSVFGGTFGAEAAADVCSDEQLVNVPDLLARLVDKSVVIRHGQRFRMLDMMRDYGREWLHVLGEERLLARRHREHSLALRRGMRHPRRRDVGDPARRPESSRPHPGPGH</sequence>
<feature type="compositionally biased region" description="Basic and acidic residues" evidence="1">
    <location>
        <begin position="351"/>
        <end position="364"/>
    </location>
</feature>
<dbReference type="EMBL" id="JBFALK010000001">
    <property type="protein sequence ID" value="MEV0967097.1"/>
    <property type="molecule type" value="Genomic_DNA"/>
</dbReference>
<protein>
    <recommendedName>
        <fullName evidence="4">LuxR family transcriptional regulator</fullName>
    </recommendedName>
</protein>
<name>A0ABV3G682_MICGL</name>
<organism evidence="2 3">
    <name type="scientific">Microtetraspora glauca</name>
    <dbReference type="NCBI Taxonomy" id="1996"/>
    <lineage>
        <taxon>Bacteria</taxon>
        <taxon>Bacillati</taxon>
        <taxon>Actinomycetota</taxon>
        <taxon>Actinomycetes</taxon>
        <taxon>Streptosporangiales</taxon>
        <taxon>Streptosporangiaceae</taxon>
        <taxon>Microtetraspora</taxon>
    </lineage>
</organism>
<dbReference type="SUPFAM" id="SSF52540">
    <property type="entry name" value="P-loop containing nucleoside triphosphate hydrolases"/>
    <property type="match status" value="1"/>
</dbReference>
<dbReference type="Gene3D" id="3.40.50.300">
    <property type="entry name" value="P-loop containing nucleotide triphosphate hydrolases"/>
    <property type="match status" value="1"/>
</dbReference>
<dbReference type="InterPro" id="IPR027417">
    <property type="entry name" value="P-loop_NTPase"/>
</dbReference>
<dbReference type="PANTHER" id="PTHR47691:SF3">
    <property type="entry name" value="HTH-TYPE TRANSCRIPTIONAL REGULATOR RV0890C-RELATED"/>
    <property type="match status" value="1"/>
</dbReference>
<feature type="region of interest" description="Disordered" evidence="1">
    <location>
        <begin position="340"/>
        <end position="371"/>
    </location>
</feature>
<reference evidence="2 3" key="1">
    <citation type="submission" date="2024-06" db="EMBL/GenBank/DDBJ databases">
        <title>The Natural Products Discovery Center: Release of the First 8490 Sequenced Strains for Exploring Actinobacteria Biosynthetic Diversity.</title>
        <authorList>
            <person name="Kalkreuter E."/>
            <person name="Kautsar S.A."/>
            <person name="Yang D."/>
            <person name="Bader C.D."/>
            <person name="Teijaro C.N."/>
            <person name="Fluegel L."/>
            <person name="Davis C.M."/>
            <person name="Simpson J.R."/>
            <person name="Lauterbach L."/>
            <person name="Steele A.D."/>
            <person name="Gui C."/>
            <person name="Meng S."/>
            <person name="Li G."/>
            <person name="Viehrig K."/>
            <person name="Ye F."/>
            <person name="Su P."/>
            <person name="Kiefer A.F."/>
            <person name="Nichols A."/>
            <person name="Cepeda A.J."/>
            <person name="Yan W."/>
            <person name="Fan B."/>
            <person name="Jiang Y."/>
            <person name="Adhikari A."/>
            <person name="Zheng C.-J."/>
            <person name="Schuster L."/>
            <person name="Cowan T.M."/>
            <person name="Smanski M.J."/>
            <person name="Chevrette M.G."/>
            <person name="De Carvalho L.P.S."/>
            <person name="Shen B."/>
        </authorList>
    </citation>
    <scope>NUCLEOTIDE SEQUENCE [LARGE SCALE GENOMIC DNA]</scope>
    <source>
        <strain evidence="2 3">NPDC050100</strain>
    </source>
</reference>
<evidence type="ECO:0008006" key="4">
    <source>
        <dbReference type="Google" id="ProtNLM"/>
    </source>
</evidence>
<evidence type="ECO:0000313" key="2">
    <source>
        <dbReference type="EMBL" id="MEV0967097.1"/>
    </source>
</evidence>
<accession>A0ABV3G682</accession>
<dbReference type="PANTHER" id="PTHR47691">
    <property type="entry name" value="REGULATOR-RELATED"/>
    <property type="match status" value="1"/>
</dbReference>
<dbReference type="RefSeq" id="WP_358128621.1">
    <property type="nucleotide sequence ID" value="NZ_JBFALK010000001.1"/>
</dbReference>